<name>A0AAN8SX31_SOLBU</name>
<evidence type="ECO:0000256" key="1">
    <source>
        <dbReference type="SAM" id="MobiDB-lite"/>
    </source>
</evidence>
<sequence>MNGDDIGKIDIVGENEEQPGEKKNVANTEEQKNNTDEVETDVESNENYKLRRKRGCYPKEILEVMKHDVPDLTRMQVASYLQNTNYSPVLEFNSGDHHNQSDYSLDLNVTHGEAYFGCRVIMVQKLKMRQIVSIT</sequence>
<dbReference type="EMBL" id="JBANQN010000012">
    <property type="protein sequence ID" value="KAK6773993.1"/>
    <property type="molecule type" value="Genomic_DNA"/>
</dbReference>
<feature type="compositionally biased region" description="Basic and acidic residues" evidence="1">
    <location>
        <begin position="19"/>
        <end position="35"/>
    </location>
</feature>
<comment type="caution">
    <text evidence="2">The sequence shown here is derived from an EMBL/GenBank/DDBJ whole genome shotgun (WGS) entry which is preliminary data.</text>
</comment>
<evidence type="ECO:0000313" key="3">
    <source>
        <dbReference type="Proteomes" id="UP001371456"/>
    </source>
</evidence>
<evidence type="ECO:0000313" key="2">
    <source>
        <dbReference type="EMBL" id="KAK6773993.1"/>
    </source>
</evidence>
<protein>
    <submittedName>
        <fullName evidence="2">Uncharacterized protein</fullName>
    </submittedName>
</protein>
<organism evidence="2 3">
    <name type="scientific">Solanum bulbocastanum</name>
    <name type="common">Wild potato</name>
    <dbReference type="NCBI Taxonomy" id="147425"/>
    <lineage>
        <taxon>Eukaryota</taxon>
        <taxon>Viridiplantae</taxon>
        <taxon>Streptophyta</taxon>
        <taxon>Embryophyta</taxon>
        <taxon>Tracheophyta</taxon>
        <taxon>Spermatophyta</taxon>
        <taxon>Magnoliopsida</taxon>
        <taxon>eudicotyledons</taxon>
        <taxon>Gunneridae</taxon>
        <taxon>Pentapetalae</taxon>
        <taxon>asterids</taxon>
        <taxon>lamiids</taxon>
        <taxon>Solanales</taxon>
        <taxon>Solanaceae</taxon>
        <taxon>Solanoideae</taxon>
        <taxon>Solaneae</taxon>
        <taxon>Solanum</taxon>
    </lineage>
</organism>
<reference evidence="2 3" key="1">
    <citation type="submission" date="2024-02" db="EMBL/GenBank/DDBJ databases">
        <title>de novo genome assembly of Solanum bulbocastanum strain 11H21.</title>
        <authorList>
            <person name="Hosaka A.J."/>
        </authorList>
    </citation>
    <scope>NUCLEOTIDE SEQUENCE [LARGE SCALE GENOMIC DNA]</scope>
    <source>
        <tissue evidence="2">Young leaves</tissue>
    </source>
</reference>
<accession>A0AAN8SX31</accession>
<dbReference type="Gene3D" id="1.10.10.60">
    <property type="entry name" value="Homeodomain-like"/>
    <property type="match status" value="1"/>
</dbReference>
<keyword evidence="3" id="KW-1185">Reference proteome</keyword>
<dbReference type="AlphaFoldDB" id="A0AAN8SX31"/>
<dbReference type="Proteomes" id="UP001371456">
    <property type="component" value="Unassembled WGS sequence"/>
</dbReference>
<proteinExistence type="predicted"/>
<feature type="region of interest" description="Disordered" evidence="1">
    <location>
        <begin position="1"/>
        <end position="46"/>
    </location>
</feature>
<gene>
    <name evidence="2" type="ORF">RDI58_029232</name>
</gene>